<dbReference type="InterPro" id="IPR036318">
    <property type="entry name" value="FAD-bd_PCMH-like_sf"/>
</dbReference>
<keyword evidence="3" id="KW-0285">Flavoprotein</keyword>
<keyword evidence="8" id="KW-1185">Reference proteome</keyword>
<evidence type="ECO:0000256" key="3">
    <source>
        <dbReference type="ARBA" id="ARBA00022630"/>
    </source>
</evidence>
<dbReference type="InterPro" id="IPR050416">
    <property type="entry name" value="FAD-linked_Oxidoreductase"/>
</dbReference>
<keyword evidence="5" id="KW-0560">Oxidoreductase</keyword>
<sequence>MPEDLRDRVAGPVFRPGDDGYDAELAGFDLAVGQHPALVVGATGAADVIAAVRHAIGAGLPVGVQATGHGITVPADDALLITTRRAAGVRVDPADGTAWVEAGAVWSRVLHEAAPFGLAPLAGSAPAVGAVSYTLGGGLGVLGRRWGFSADHVRRLDVVTADGEPRRVTADEHPDLFWALRGGGGNVGVVTGMQFELVALRELYGGGLFFPGEEAAAVLGALLEAGGGAPDDVSLSAILMTFPDVAAVPPPLRGRWCCHVRVSSTGDPARCEEVIAPIRRAATPLADTVRTMPVTDVGTIHADPTTPVATNSRSLVLHRADPGTVAAILRHAGPSTSFLVEVRQMGGALAREPAVPNAVGHRDGAWTVYTTAYPHPDGPTPADTAAEQALLDDLGPWTDGGALVNFLAGAHVTPADVRSAYDEATWQRLVAIKTAWDPDNVFRINHNIPSRERTP</sequence>
<dbReference type="InterPro" id="IPR016167">
    <property type="entry name" value="FAD-bd_PCMH_sub1"/>
</dbReference>
<dbReference type="PROSITE" id="PS00862">
    <property type="entry name" value="OX2_COVAL_FAD"/>
    <property type="match status" value="1"/>
</dbReference>
<dbReference type="Gene3D" id="3.40.462.20">
    <property type="match status" value="1"/>
</dbReference>
<evidence type="ECO:0000256" key="4">
    <source>
        <dbReference type="ARBA" id="ARBA00022827"/>
    </source>
</evidence>
<dbReference type="InterPro" id="IPR016166">
    <property type="entry name" value="FAD-bd_PCMH"/>
</dbReference>
<dbReference type="InterPro" id="IPR012951">
    <property type="entry name" value="BBE"/>
</dbReference>
<organism evidence="7 8">
    <name type="scientific">Actinomycetospora chlora</name>
    <dbReference type="NCBI Taxonomy" id="663608"/>
    <lineage>
        <taxon>Bacteria</taxon>
        <taxon>Bacillati</taxon>
        <taxon>Actinomycetota</taxon>
        <taxon>Actinomycetes</taxon>
        <taxon>Pseudonocardiales</taxon>
        <taxon>Pseudonocardiaceae</taxon>
        <taxon>Actinomycetospora</taxon>
    </lineage>
</organism>
<protein>
    <submittedName>
        <fullName evidence="7">FAD-binding oxidoreductase</fullName>
    </submittedName>
</protein>
<accession>A0ABP9C5V1</accession>
<comment type="cofactor">
    <cofactor evidence="1">
        <name>FAD</name>
        <dbReference type="ChEBI" id="CHEBI:57692"/>
    </cofactor>
</comment>
<dbReference type="Pfam" id="PF01565">
    <property type="entry name" value="FAD_binding_4"/>
    <property type="match status" value="1"/>
</dbReference>
<dbReference type="Gene3D" id="3.30.465.10">
    <property type="match status" value="1"/>
</dbReference>
<comment type="caution">
    <text evidence="7">The sequence shown here is derived from an EMBL/GenBank/DDBJ whole genome shotgun (WGS) entry which is preliminary data.</text>
</comment>
<keyword evidence="4" id="KW-0274">FAD</keyword>
<dbReference type="SUPFAM" id="SSF56176">
    <property type="entry name" value="FAD-binding/transporter-associated domain-like"/>
    <property type="match status" value="1"/>
</dbReference>
<dbReference type="Proteomes" id="UP001500928">
    <property type="component" value="Unassembled WGS sequence"/>
</dbReference>
<evidence type="ECO:0000259" key="6">
    <source>
        <dbReference type="PROSITE" id="PS51387"/>
    </source>
</evidence>
<evidence type="ECO:0000256" key="1">
    <source>
        <dbReference type="ARBA" id="ARBA00001974"/>
    </source>
</evidence>
<dbReference type="EMBL" id="BAABHO010000049">
    <property type="protein sequence ID" value="GAA4805024.1"/>
    <property type="molecule type" value="Genomic_DNA"/>
</dbReference>
<gene>
    <name evidence="7" type="ORF">GCM10023200_48010</name>
</gene>
<feature type="domain" description="FAD-binding PCMH-type" evidence="6">
    <location>
        <begin position="32"/>
        <end position="200"/>
    </location>
</feature>
<evidence type="ECO:0000256" key="5">
    <source>
        <dbReference type="ARBA" id="ARBA00023002"/>
    </source>
</evidence>
<reference evidence="8" key="1">
    <citation type="journal article" date="2019" name="Int. J. Syst. Evol. Microbiol.">
        <title>The Global Catalogue of Microorganisms (GCM) 10K type strain sequencing project: providing services to taxonomists for standard genome sequencing and annotation.</title>
        <authorList>
            <consortium name="The Broad Institute Genomics Platform"/>
            <consortium name="The Broad Institute Genome Sequencing Center for Infectious Disease"/>
            <person name="Wu L."/>
            <person name="Ma J."/>
        </authorList>
    </citation>
    <scope>NUCLEOTIDE SEQUENCE [LARGE SCALE GENOMIC DNA]</scope>
    <source>
        <strain evidence="8">JCM 17979</strain>
    </source>
</reference>
<dbReference type="RefSeq" id="WP_345421576.1">
    <property type="nucleotide sequence ID" value="NZ_BAABHO010000049.1"/>
</dbReference>
<proteinExistence type="inferred from homology"/>
<dbReference type="InterPro" id="IPR006093">
    <property type="entry name" value="Oxy_OxRdtase_FAD_BS"/>
</dbReference>
<dbReference type="PANTHER" id="PTHR42973:SF39">
    <property type="entry name" value="FAD-BINDING PCMH-TYPE DOMAIN-CONTAINING PROTEIN"/>
    <property type="match status" value="1"/>
</dbReference>
<evidence type="ECO:0000313" key="7">
    <source>
        <dbReference type="EMBL" id="GAA4805024.1"/>
    </source>
</evidence>
<name>A0ABP9C5V1_9PSEU</name>
<comment type="similarity">
    <text evidence="2">Belongs to the oxygen-dependent FAD-linked oxidoreductase family.</text>
</comment>
<dbReference type="Gene3D" id="3.30.43.10">
    <property type="entry name" value="Uridine Diphospho-n-acetylenolpyruvylglucosamine Reductase, domain 2"/>
    <property type="match status" value="1"/>
</dbReference>
<evidence type="ECO:0000256" key="2">
    <source>
        <dbReference type="ARBA" id="ARBA00005466"/>
    </source>
</evidence>
<dbReference type="InterPro" id="IPR006094">
    <property type="entry name" value="Oxid_FAD_bind_N"/>
</dbReference>
<dbReference type="PROSITE" id="PS51387">
    <property type="entry name" value="FAD_PCMH"/>
    <property type="match status" value="1"/>
</dbReference>
<dbReference type="Pfam" id="PF08031">
    <property type="entry name" value="BBE"/>
    <property type="match status" value="1"/>
</dbReference>
<evidence type="ECO:0000313" key="8">
    <source>
        <dbReference type="Proteomes" id="UP001500928"/>
    </source>
</evidence>
<dbReference type="InterPro" id="IPR016169">
    <property type="entry name" value="FAD-bd_PCMH_sub2"/>
</dbReference>
<dbReference type="PANTHER" id="PTHR42973">
    <property type="entry name" value="BINDING OXIDOREDUCTASE, PUTATIVE (AFU_ORTHOLOGUE AFUA_1G17690)-RELATED"/>
    <property type="match status" value="1"/>
</dbReference>